<protein>
    <submittedName>
        <fullName evidence="1">Uncharacterized protein</fullName>
    </submittedName>
</protein>
<accession>A0A0E3Y4X2</accession>
<organism evidence="1">
    <name type="scientific">Fusobacterium phage Funu2</name>
    <dbReference type="NCBI Taxonomy" id="1640978"/>
    <lineage>
        <taxon>Viruses</taxon>
        <taxon>Duplodnaviria</taxon>
        <taxon>Heunggongvirae</taxon>
        <taxon>Uroviricota</taxon>
        <taxon>Caudoviricetes</taxon>
    </lineage>
</organism>
<gene>
    <name evidence="1" type="ORF">HMPREF1994_00070</name>
</gene>
<sequence length="64" mass="7816">MKNLKELYKEWRELTEGLMEDFPNTSVDCGESRVREDFSAYAELKEIISFEEMWELEKEYKKEN</sequence>
<evidence type="ECO:0000313" key="1">
    <source>
        <dbReference type="EMBL" id="AKC57629.1"/>
    </source>
</evidence>
<proteinExistence type="predicted"/>
<dbReference type="EMBL" id="KR131712">
    <property type="protein sequence ID" value="AKC57629.1"/>
    <property type="molecule type" value="Genomic_DNA"/>
</dbReference>
<reference evidence="1" key="1">
    <citation type="submission" date="2015-04" db="EMBL/GenBank/DDBJ databases">
        <title>The Genome Sequence of Fusobacterium phage Funu2.</title>
        <authorList>
            <consortium name="The Broad Institute Genomics Platform"/>
            <person name="Earl A."/>
            <person name="Allen-Vercoe E."/>
            <person name="Daigneault M."/>
            <person name="Young S."/>
            <person name="Zeng Q."/>
            <person name="Gargeya S."/>
            <person name="Fitzgerald M."/>
            <person name="Abouelleil A."/>
            <person name="Alvarado L."/>
            <person name="Chapman S."/>
            <person name="Gainer-Dewar J."/>
            <person name="Goldberg J."/>
            <person name="Griggs A."/>
            <person name="Gujja S."/>
            <person name="Hansen M."/>
            <person name="Howarth C."/>
            <person name="Imamovic A."/>
            <person name="Ireland A."/>
            <person name="Larimer J."/>
            <person name="McCowan C."/>
            <person name="Murphy C."/>
            <person name="Pearson M."/>
            <person name="Poon T."/>
            <person name="Priest M."/>
            <person name="Roberts A."/>
            <person name="Saif S."/>
            <person name="Shea T."/>
            <person name="Sykes S."/>
            <person name="Wortman J."/>
            <person name="Nusbaum C."/>
            <person name="Birren B."/>
        </authorList>
    </citation>
    <scope>NUCLEOTIDE SEQUENCE</scope>
</reference>
<name>A0A0E3Y4X2_9CAUD</name>